<dbReference type="AlphaFoldDB" id="A0A426Z3T6"/>
<evidence type="ECO:0000313" key="2">
    <source>
        <dbReference type="EMBL" id="RRT58644.1"/>
    </source>
</evidence>
<organism evidence="2 3">
    <name type="scientific">Ensete ventricosum</name>
    <name type="common">Abyssinian banana</name>
    <name type="synonym">Musa ensete</name>
    <dbReference type="NCBI Taxonomy" id="4639"/>
    <lineage>
        <taxon>Eukaryota</taxon>
        <taxon>Viridiplantae</taxon>
        <taxon>Streptophyta</taxon>
        <taxon>Embryophyta</taxon>
        <taxon>Tracheophyta</taxon>
        <taxon>Spermatophyta</taxon>
        <taxon>Magnoliopsida</taxon>
        <taxon>Liliopsida</taxon>
        <taxon>Zingiberales</taxon>
        <taxon>Musaceae</taxon>
        <taxon>Ensete</taxon>
    </lineage>
</organism>
<feature type="non-terminal residue" evidence="2">
    <location>
        <position position="1"/>
    </location>
</feature>
<feature type="region of interest" description="Disordered" evidence="1">
    <location>
        <begin position="92"/>
        <end position="126"/>
    </location>
</feature>
<sequence length="126" mass="14267">VVGHLTEAETWLPGRVPLRHHVGHTLGGSPPVAWQETPSWPRRERWAVRDPWLSSRETATSAEGGTFLCRRSLFFGLSALLRTISEAGFLNRFPPIPPRPLVRKRDRLKEAKRRREGRGGGRAQES</sequence>
<protein>
    <submittedName>
        <fullName evidence="2">Uncharacterized protein</fullName>
    </submittedName>
</protein>
<comment type="caution">
    <text evidence="2">The sequence shown here is derived from an EMBL/GenBank/DDBJ whole genome shotgun (WGS) entry which is preliminary data.</text>
</comment>
<name>A0A426Z3T6_ENSVE</name>
<feature type="compositionally biased region" description="Basic residues" evidence="1">
    <location>
        <begin position="101"/>
        <end position="116"/>
    </location>
</feature>
<evidence type="ECO:0000256" key="1">
    <source>
        <dbReference type="SAM" id="MobiDB-lite"/>
    </source>
</evidence>
<accession>A0A426Z3T6</accession>
<reference evidence="2 3" key="1">
    <citation type="journal article" date="2014" name="Agronomy (Basel)">
        <title>A Draft Genome Sequence for Ensete ventricosum, the Drought-Tolerant Tree Against Hunger.</title>
        <authorList>
            <person name="Harrison J."/>
            <person name="Moore K.A."/>
            <person name="Paszkiewicz K."/>
            <person name="Jones T."/>
            <person name="Grant M."/>
            <person name="Ambacheew D."/>
            <person name="Muzemil S."/>
            <person name="Studholme D.J."/>
        </authorList>
    </citation>
    <scope>NUCLEOTIDE SEQUENCE [LARGE SCALE GENOMIC DNA]</scope>
</reference>
<evidence type="ECO:0000313" key="3">
    <source>
        <dbReference type="Proteomes" id="UP000287651"/>
    </source>
</evidence>
<dbReference type="Proteomes" id="UP000287651">
    <property type="component" value="Unassembled WGS sequence"/>
</dbReference>
<proteinExistence type="predicted"/>
<gene>
    <name evidence="2" type="ORF">B296_00025628</name>
</gene>
<dbReference type="EMBL" id="AMZH03008575">
    <property type="protein sequence ID" value="RRT58644.1"/>
    <property type="molecule type" value="Genomic_DNA"/>
</dbReference>